<evidence type="ECO:0000313" key="2">
    <source>
        <dbReference type="EMBL" id="KAF3503092.1"/>
    </source>
</evidence>
<dbReference type="Proteomes" id="UP000712600">
    <property type="component" value="Unassembled WGS sequence"/>
</dbReference>
<organism evidence="2 3">
    <name type="scientific">Brassica cretica</name>
    <name type="common">Mustard</name>
    <dbReference type="NCBI Taxonomy" id="69181"/>
    <lineage>
        <taxon>Eukaryota</taxon>
        <taxon>Viridiplantae</taxon>
        <taxon>Streptophyta</taxon>
        <taxon>Embryophyta</taxon>
        <taxon>Tracheophyta</taxon>
        <taxon>Spermatophyta</taxon>
        <taxon>Magnoliopsida</taxon>
        <taxon>eudicotyledons</taxon>
        <taxon>Gunneridae</taxon>
        <taxon>Pentapetalae</taxon>
        <taxon>rosids</taxon>
        <taxon>malvids</taxon>
        <taxon>Brassicales</taxon>
        <taxon>Brassicaceae</taxon>
        <taxon>Brassiceae</taxon>
        <taxon>Brassica</taxon>
    </lineage>
</organism>
<feature type="region of interest" description="Disordered" evidence="1">
    <location>
        <begin position="1"/>
        <end position="42"/>
    </location>
</feature>
<evidence type="ECO:0000256" key="1">
    <source>
        <dbReference type="SAM" id="MobiDB-lite"/>
    </source>
</evidence>
<sequence>MSKKDGDVEMSNDAGASPSVLPAAGENSSVLPAAGENSSALPAAGAVPAHIAEFLFF</sequence>
<protein>
    <submittedName>
        <fullName evidence="2">Uncharacterized protein</fullName>
    </submittedName>
</protein>
<evidence type="ECO:0000313" key="3">
    <source>
        <dbReference type="Proteomes" id="UP000712600"/>
    </source>
</evidence>
<gene>
    <name evidence="2" type="ORF">F2Q69_00042213</name>
</gene>
<dbReference type="EMBL" id="QGKX02001621">
    <property type="protein sequence ID" value="KAF3503092.1"/>
    <property type="molecule type" value="Genomic_DNA"/>
</dbReference>
<feature type="compositionally biased region" description="Polar residues" evidence="1">
    <location>
        <begin position="26"/>
        <end position="40"/>
    </location>
</feature>
<reference evidence="2" key="1">
    <citation type="submission" date="2019-12" db="EMBL/GenBank/DDBJ databases">
        <title>Genome sequencing and annotation of Brassica cretica.</title>
        <authorList>
            <person name="Studholme D.J."/>
            <person name="Sarris P."/>
        </authorList>
    </citation>
    <scope>NUCLEOTIDE SEQUENCE</scope>
    <source>
        <strain evidence="2">PFS-109/04</strain>
        <tissue evidence="2">Leaf</tissue>
    </source>
</reference>
<comment type="caution">
    <text evidence="2">The sequence shown here is derived from an EMBL/GenBank/DDBJ whole genome shotgun (WGS) entry which is preliminary data.</text>
</comment>
<name>A0A8S9NGA1_BRACR</name>
<proteinExistence type="predicted"/>
<dbReference type="AlphaFoldDB" id="A0A8S9NGA1"/>
<accession>A0A8S9NGA1</accession>